<keyword evidence="4 5" id="KW-0501">Molybdenum cofactor biosynthesis</keyword>
<dbReference type="InterPro" id="IPR015424">
    <property type="entry name" value="PyrdxlP-dep_Trfase"/>
</dbReference>
<feature type="domain" description="DUF7611" evidence="7">
    <location>
        <begin position="531"/>
        <end position="685"/>
    </location>
</feature>
<evidence type="ECO:0000259" key="7">
    <source>
        <dbReference type="Pfam" id="PF24586"/>
    </source>
</evidence>
<dbReference type="InterPro" id="IPR012675">
    <property type="entry name" value="Beta-grasp_dom_sf"/>
</dbReference>
<evidence type="ECO:0000259" key="9">
    <source>
        <dbReference type="Pfam" id="PF24588"/>
    </source>
</evidence>
<dbReference type="InterPro" id="IPR016155">
    <property type="entry name" value="Mopterin_synth/thiamin_S_b"/>
</dbReference>
<dbReference type="InterPro" id="IPR056032">
    <property type="entry name" value="DUF7613"/>
</dbReference>
<dbReference type="Proteomes" id="UP001610563">
    <property type="component" value="Unassembled WGS sequence"/>
</dbReference>
<feature type="compositionally biased region" description="Low complexity" evidence="6">
    <location>
        <begin position="420"/>
        <end position="439"/>
    </location>
</feature>
<dbReference type="InterPro" id="IPR056033">
    <property type="entry name" value="DUF7614"/>
</dbReference>
<dbReference type="SUPFAM" id="SSF53383">
    <property type="entry name" value="PLP-dependent transferases"/>
    <property type="match status" value="1"/>
</dbReference>
<comment type="cofactor">
    <cofactor evidence="1">
        <name>pyridoxal 5'-phosphate</name>
        <dbReference type="ChEBI" id="CHEBI:597326"/>
    </cofactor>
</comment>
<evidence type="ECO:0000256" key="2">
    <source>
        <dbReference type="ARBA" id="ARBA00022553"/>
    </source>
</evidence>
<dbReference type="Pfam" id="PF24589">
    <property type="entry name" value="DUF7614"/>
    <property type="match status" value="1"/>
</dbReference>
<dbReference type="InterPro" id="IPR056030">
    <property type="entry name" value="DUF7611"/>
</dbReference>
<comment type="caution">
    <text evidence="11">The sequence shown here is derived from an EMBL/GenBank/DDBJ whole genome shotgun (WGS) entry which is preliminary data.</text>
</comment>
<feature type="compositionally biased region" description="Low complexity" evidence="6">
    <location>
        <begin position="147"/>
        <end position="166"/>
    </location>
</feature>
<feature type="compositionally biased region" description="Pro residues" evidence="6">
    <location>
        <begin position="282"/>
        <end position="294"/>
    </location>
</feature>
<feature type="region of interest" description="Disordered" evidence="6">
    <location>
        <begin position="1"/>
        <end position="31"/>
    </location>
</feature>
<dbReference type="Gene3D" id="3.10.20.30">
    <property type="match status" value="1"/>
</dbReference>
<evidence type="ECO:0000313" key="11">
    <source>
        <dbReference type="EMBL" id="KAL2798604.1"/>
    </source>
</evidence>
<comment type="PTM">
    <text evidence="5">C-terminal thiocarboxylation occurs in 2 steps, it is first acyl-adenylated (-COAMP) via the hesA/moeB/thiF part of UBA4, then thiocarboxylated (-COSH) via the rhodanese domain of UBA4.</text>
</comment>
<dbReference type="Gene3D" id="3.40.640.10">
    <property type="entry name" value="Type I PLP-dependent aspartate aminotransferase-like (Major domain)"/>
    <property type="match status" value="1"/>
</dbReference>
<feature type="modified residue" description="1-thioglycine; alternate" evidence="5">
    <location>
        <position position="1533"/>
    </location>
</feature>
<feature type="compositionally biased region" description="Polar residues" evidence="6">
    <location>
        <begin position="337"/>
        <end position="348"/>
    </location>
</feature>
<gene>
    <name evidence="5" type="primary">cnxG</name>
    <name evidence="11" type="ORF">BJX66DRAFT_322687</name>
</gene>
<dbReference type="InterPro" id="IPR015421">
    <property type="entry name" value="PyrdxlP-dep_Trfase_major"/>
</dbReference>
<proteinExistence type="inferred from homology"/>
<feature type="compositionally biased region" description="Basic and acidic residues" evidence="6">
    <location>
        <begin position="1"/>
        <end position="16"/>
    </location>
</feature>
<name>A0ABR4GHS1_9EURO</name>
<feature type="compositionally biased region" description="Basic and acidic residues" evidence="6">
    <location>
        <begin position="244"/>
        <end position="253"/>
    </location>
</feature>
<keyword evidence="12" id="KW-1185">Reference proteome</keyword>
<comment type="subunit">
    <text evidence="5">Heterotetramer; composed of 2 small (MOCS2A) and 2 large (MOCS2B) subunits.</text>
</comment>
<dbReference type="PANTHER" id="PTHR11808:SF35">
    <property type="entry name" value="CYSTATHIONINE GAMMA-SYNTHASE (AFU_ORTHOLOGUE AFUA_7G01590)"/>
    <property type="match status" value="1"/>
</dbReference>
<feature type="modified residue" description="Glycyl adenylate; alternate" evidence="5">
    <location>
        <position position="1533"/>
    </location>
</feature>
<keyword evidence="5" id="KW-0547">Nucleotide-binding</keyword>
<dbReference type="InterPro" id="IPR015422">
    <property type="entry name" value="PyrdxlP-dep_Trfase_small"/>
</dbReference>
<feature type="region of interest" description="Disordered" evidence="6">
    <location>
        <begin position="244"/>
        <end position="355"/>
    </location>
</feature>
<organism evidence="11 12">
    <name type="scientific">Aspergillus keveii</name>
    <dbReference type="NCBI Taxonomy" id="714993"/>
    <lineage>
        <taxon>Eukaryota</taxon>
        <taxon>Fungi</taxon>
        <taxon>Dikarya</taxon>
        <taxon>Ascomycota</taxon>
        <taxon>Pezizomycotina</taxon>
        <taxon>Eurotiomycetes</taxon>
        <taxon>Eurotiomycetidae</taxon>
        <taxon>Eurotiales</taxon>
        <taxon>Aspergillaceae</taxon>
        <taxon>Aspergillus</taxon>
        <taxon>Aspergillus subgen. Nidulantes</taxon>
    </lineage>
</organism>
<dbReference type="PANTHER" id="PTHR11808">
    <property type="entry name" value="TRANS-SULFURATION ENZYME FAMILY MEMBER"/>
    <property type="match status" value="1"/>
</dbReference>
<dbReference type="InterPro" id="IPR056031">
    <property type="entry name" value="DUF7612"/>
</dbReference>
<dbReference type="SUPFAM" id="SSF54285">
    <property type="entry name" value="MoaD/ThiS"/>
    <property type="match status" value="1"/>
</dbReference>
<feature type="compositionally biased region" description="Polar residues" evidence="6">
    <location>
        <begin position="85"/>
        <end position="97"/>
    </location>
</feature>
<keyword evidence="3" id="KW-0663">Pyridoxal phosphate</keyword>
<accession>A0ABR4GHS1</accession>
<dbReference type="EMBL" id="JBFTWV010000012">
    <property type="protein sequence ID" value="KAL2798604.1"/>
    <property type="molecule type" value="Genomic_DNA"/>
</dbReference>
<dbReference type="InterPro" id="IPR028887">
    <property type="entry name" value="MOCS2A_euk"/>
</dbReference>
<evidence type="ECO:0000256" key="4">
    <source>
        <dbReference type="ARBA" id="ARBA00023150"/>
    </source>
</evidence>
<feature type="region of interest" description="Disordered" evidence="6">
    <location>
        <begin position="419"/>
        <end position="439"/>
    </location>
</feature>
<comment type="similarity">
    <text evidence="5">Belongs to the MoaD family. MOCS2A subfamily.</text>
</comment>
<dbReference type="InterPro" id="IPR000277">
    <property type="entry name" value="Cys/Met-Metab_PyrdxlP-dep_enz"/>
</dbReference>
<evidence type="ECO:0000259" key="8">
    <source>
        <dbReference type="Pfam" id="PF24587"/>
    </source>
</evidence>
<comment type="function">
    <text evidence="5">Acts as a sulfur carrier required for molybdopterin biosynthesis. Component of the molybdopterin synthase complex that catalyzes the conversion of precursor Z into molybdopterin by mediating the incorporation of 2 sulfur atoms into precursor Z to generate a dithiolene group. In the complex, serves as sulfur donor by being thiocarboxylated (-COSH) at its C-terminus by UBA4. After interaction with MOCS2B, the sulfur is then transferred to precursor Z to form molybdopterin.</text>
</comment>
<dbReference type="Pfam" id="PF24588">
    <property type="entry name" value="DUF7613"/>
    <property type="match status" value="1"/>
</dbReference>
<feature type="domain" description="DUF7612" evidence="8">
    <location>
        <begin position="687"/>
        <end position="817"/>
    </location>
</feature>
<evidence type="ECO:0000256" key="6">
    <source>
        <dbReference type="SAM" id="MobiDB-lite"/>
    </source>
</evidence>
<feature type="domain" description="DUF7614" evidence="10">
    <location>
        <begin position="982"/>
        <end position="1100"/>
    </location>
</feature>
<keyword evidence="2 5" id="KW-0597">Phosphoprotein</keyword>
<evidence type="ECO:0000256" key="1">
    <source>
        <dbReference type="ARBA" id="ARBA00001933"/>
    </source>
</evidence>
<dbReference type="CDD" id="cd00754">
    <property type="entry name" value="Ubl_MoaD"/>
    <property type="match status" value="1"/>
</dbReference>
<feature type="compositionally biased region" description="Basic residues" evidence="6">
    <location>
        <begin position="112"/>
        <end position="121"/>
    </location>
</feature>
<evidence type="ECO:0000256" key="5">
    <source>
        <dbReference type="HAMAP-Rule" id="MF_03051"/>
    </source>
</evidence>
<evidence type="ECO:0000256" key="3">
    <source>
        <dbReference type="ARBA" id="ARBA00022898"/>
    </source>
</evidence>
<dbReference type="Pfam" id="PF01053">
    <property type="entry name" value="Cys_Met_Meta_PP"/>
    <property type="match status" value="1"/>
</dbReference>
<evidence type="ECO:0000313" key="12">
    <source>
        <dbReference type="Proteomes" id="UP001610563"/>
    </source>
</evidence>
<feature type="domain" description="DUF7613" evidence="9">
    <location>
        <begin position="822"/>
        <end position="976"/>
    </location>
</feature>
<dbReference type="Gene3D" id="3.90.1150.10">
    <property type="entry name" value="Aspartate Aminotransferase, domain 1"/>
    <property type="match status" value="1"/>
</dbReference>
<comment type="subcellular location">
    <subcellularLocation>
        <location evidence="5">Cytoplasm</location>
    </subcellularLocation>
</comment>
<dbReference type="Pfam" id="PF24586">
    <property type="entry name" value="DUF7611"/>
    <property type="match status" value="1"/>
</dbReference>
<dbReference type="Pfam" id="PF24587">
    <property type="entry name" value="DUF7612"/>
    <property type="match status" value="1"/>
</dbReference>
<feature type="compositionally biased region" description="Basic and acidic residues" evidence="6">
    <location>
        <begin position="174"/>
        <end position="187"/>
    </location>
</feature>
<sequence>MSTDDHFSYMGTERKPTVKKPHWRDKLFSRDKPKFTADQQVADFLGPVRSKSVSHGGHTVAPTQRDFQAPPPRLDIPRQWPPSQEPTNLSPVSNPSPATDAYPPVNIPKMPLKPRKNKGLRVKFSDGAPDCIGEGGDESETPTIEISLNRTRSHSQSSSRLNDSDSAQAASPHLRLDTSFSERDRTKAGVNPSNRTPLLVQSAQDSDFLMTLNLGESGSRLSFRAFPGSDSLAQRIRAKMEVEEGRALQHRYTEPTSPSNERSPDSPSSMYDTPPISETEPAAPPSPLRTPPSPQLTRTTTDDFVPSGLAPGGNMRTMSPPKPQAANDAVSDELLRPSSQDARSKSTSPQPPKYSLRSIASQFGETAFAEFKEYAAQYDALIQISAESVKPLMETSLAEWVRAAVWWFMRGKKRLEAYARSRPSSSSARPNSRPSSAGSAKQAVIDLAKALWILENIVPQHGDVTRYGAMSIDALVAVVSTTGDKQLEDLLGVHQSVMSHLRSLSVSIKRNNILFDIPPDAEADTSVWVRYPFFAPDVSAVLSGATSRSMLLDNSGKGPTFVQTMPLGDTSRYFSYGSMFVEVSVSSSEDDGQQFSMPCALSIIRDRVDWYVFAAITSQSDLVNVMIQSDKKKGPTWDQVDWQVRSHSMRIKLPRGFELDVMFKEDDFKMLWNIVQYTLKTEASLQPEAGESVVYECTLKQFQYMDPGTPKAFPAEPIERCRLRLFERSVTVTEGTGTRSAHRGFRITILTTPKVKTLSSVRHLLGHGAPIVFGLLRGENGAPALVLKVTEDGRTRSMLMTFQEVRERTTLHSLLLAMLPKQREQKVIDVPIRAYTIEQPFDRSSGQPPKQHLQFPAGTVSVIDQEHDFVDHGYGPTVLSEHLRAFVASDWGSVTDRLNLGPGELRLGLDVNNRTGLSLYRPGQQDLTVSAAENLITPEMPEKLTEFLQTAMVKPMVRKFDFASLRGLHDFERAVTGFKVLFDSVASSFMISRRRMVVPITKKWESSMARIQIVRQDKVVQLLAFLNDFSHGRCLNFVLKSTDTLEGFNRSGKFCVRIVDAKFALPKTDEDPASDFVCLDMPDYPSEHDDIAIAFDSEAADLSGYGDEDKTSHVYSRLTAPNFTRFETVLSALLNGQAISYSSGLSAFHAALTLLNPRRISIGNGYHGCHGVIDLFSRLTGMQKLSLDCPAEELEAGDVIHLETPVNPEGTSFNIETYAKKAHARGAYLIVDGTFAPPPLQDPFQWGADLVMHSGSKYFGGHSDVLCGVLVTQNKDWPQQLFKDRVFLGSVMGNMESWLGVRSLRTLEVRVQRLSQNATNLVSWLHEALHAPNAAPGSDEEATQKALEQVFHSSLQKDDESWLLKQMPNGFGPVFSITMKEEDYARKLPSKLAFFQHATSLGGVESLIEWRTMSDKTVDRRLLRVSIGLENWEDLRRDLKMPPTFQIHYFASASTYTGKNTERLPAPLPLSSLFNTLEALYPGIKEKVLVSCSVSLGDEYVDVEVDDGAEGSERSVVIGDGDEVAIIPPVSSG</sequence>
<evidence type="ECO:0000259" key="10">
    <source>
        <dbReference type="Pfam" id="PF24589"/>
    </source>
</evidence>
<feature type="region of interest" description="Disordered" evidence="6">
    <location>
        <begin position="47"/>
        <end position="199"/>
    </location>
</feature>
<keyword evidence="5" id="KW-0963">Cytoplasm</keyword>
<dbReference type="HAMAP" id="MF_03051">
    <property type="entry name" value="MOCS2A"/>
    <property type="match status" value="1"/>
</dbReference>
<comment type="pathway">
    <text evidence="5">Cofactor biosynthesis; molybdopterin biosynthesis.</text>
</comment>
<feature type="compositionally biased region" description="Pro residues" evidence="6">
    <location>
        <begin position="69"/>
        <end position="84"/>
    </location>
</feature>
<feature type="compositionally biased region" description="Polar residues" evidence="6">
    <location>
        <begin position="254"/>
        <end position="271"/>
    </location>
</feature>
<protein>
    <recommendedName>
        <fullName evidence="5">Molybdopterin synthase sulfur carrier subunit</fullName>
    </recommendedName>
    <alternativeName>
        <fullName evidence="5">Common component for nitrate reductase and xanthine dehydrogenase protein G</fullName>
    </alternativeName>
    <alternativeName>
        <fullName evidence="5">Molybdenum cofactor synthesis protein 2 small subunit</fullName>
    </alternativeName>
    <alternativeName>
        <fullName evidence="5">Molybdenum cofactor synthesis protein 2A</fullName>
    </alternativeName>
    <alternativeName>
        <fullName evidence="5">Sulfur carrier protein MOCS2A</fullName>
        <shortName evidence="5">MOCS2A</shortName>
    </alternativeName>
</protein>
<reference evidence="11 12" key="1">
    <citation type="submission" date="2024-07" db="EMBL/GenBank/DDBJ databases">
        <title>Section-level genome sequencing and comparative genomics of Aspergillus sections Usti and Cavernicolus.</title>
        <authorList>
            <consortium name="Lawrence Berkeley National Laboratory"/>
            <person name="Nybo J.L."/>
            <person name="Vesth T.C."/>
            <person name="Theobald S."/>
            <person name="Frisvad J.C."/>
            <person name="Larsen T.O."/>
            <person name="Kjaerboelling I."/>
            <person name="Rothschild-Mancinelli K."/>
            <person name="Lyhne E.K."/>
            <person name="Kogle M.E."/>
            <person name="Barry K."/>
            <person name="Clum A."/>
            <person name="Na H."/>
            <person name="Ledsgaard L."/>
            <person name="Lin J."/>
            <person name="Lipzen A."/>
            <person name="Kuo A."/>
            <person name="Riley R."/>
            <person name="Mondo S."/>
            <person name="Labutti K."/>
            <person name="Haridas S."/>
            <person name="Pangalinan J."/>
            <person name="Salamov A.A."/>
            <person name="Simmons B.A."/>
            <person name="Magnuson J.K."/>
            <person name="Chen J."/>
            <person name="Drula E."/>
            <person name="Henrissat B."/>
            <person name="Wiebenga A."/>
            <person name="Lubbers R.J."/>
            <person name="Gomes A.C."/>
            <person name="Makela M.R."/>
            <person name="Stajich J."/>
            <person name="Grigoriev I.V."/>
            <person name="Mortensen U.H."/>
            <person name="De Vries R.P."/>
            <person name="Baker S.E."/>
            <person name="Andersen M.R."/>
        </authorList>
    </citation>
    <scope>NUCLEOTIDE SEQUENCE [LARGE SCALE GENOMIC DNA]</scope>
    <source>
        <strain evidence="11 12">CBS 209.92</strain>
    </source>
</reference>